<dbReference type="OrthoDB" id="166776at2759"/>
<dbReference type="EMBL" id="CCYD01003042">
    <property type="protein sequence ID" value="CEG49375.1"/>
    <property type="molecule type" value="Genomic_DNA"/>
</dbReference>
<dbReference type="Proteomes" id="UP000054928">
    <property type="component" value="Unassembled WGS sequence"/>
</dbReference>
<feature type="signal peptide" evidence="3">
    <location>
        <begin position="1"/>
        <end position="15"/>
    </location>
</feature>
<keyword evidence="5" id="KW-1185">Reference proteome</keyword>
<keyword evidence="2" id="KW-1133">Transmembrane helix</keyword>
<keyword evidence="2" id="KW-0472">Membrane</keyword>
<keyword evidence="2" id="KW-0812">Transmembrane</keyword>
<evidence type="ECO:0000256" key="2">
    <source>
        <dbReference type="SAM" id="Phobius"/>
    </source>
</evidence>
<dbReference type="OMA" id="HGYARGY"/>
<accession>A0A0P1B5T0</accession>
<feature type="chain" id="PRO_5012090968" description="RxLR-like protein" evidence="3">
    <location>
        <begin position="16"/>
        <end position="289"/>
    </location>
</feature>
<evidence type="ECO:0000256" key="3">
    <source>
        <dbReference type="SAM" id="SignalP"/>
    </source>
</evidence>
<proteinExistence type="predicted"/>
<organism evidence="4 5">
    <name type="scientific">Plasmopara halstedii</name>
    <name type="common">Downy mildew of sunflower</name>
    <dbReference type="NCBI Taxonomy" id="4781"/>
    <lineage>
        <taxon>Eukaryota</taxon>
        <taxon>Sar</taxon>
        <taxon>Stramenopiles</taxon>
        <taxon>Oomycota</taxon>
        <taxon>Peronosporomycetes</taxon>
        <taxon>Peronosporales</taxon>
        <taxon>Peronosporaceae</taxon>
        <taxon>Plasmopara</taxon>
    </lineage>
</organism>
<dbReference type="AlphaFoldDB" id="A0A0P1B5T0"/>
<feature type="region of interest" description="Disordered" evidence="1">
    <location>
        <begin position="52"/>
        <end position="74"/>
    </location>
</feature>
<evidence type="ECO:0000256" key="1">
    <source>
        <dbReference type="SAM" id="MobiDB-lite"/>
    </source>
</evidence>
<dbReference type="GeneID" id="36402195"/>
<name>A0A0P1B5T0_PLAHL</name>
<protein>
    <recommendedName>
        <fullName evidence="6">RxLR-like protein</fullName>
    </recommendedName>
</protein>
<sequence>MSRLLALLVVGVTSAFSRQQLNPSQPVSVTLADGTTRILTATEFEALSKERAQERATLQTHGDDTTERRDQKLDDIQVQDPQFALLIDLAKGSFKEIQRHGYAQGYTLAGFTEQKMEHASTDHHVELELRAKKDPSKGVMAKTGTGTHKSEKEGAETPLNYEVHLSLDAEKRLSVVAAWELSDNKLSQGHKKQRVIRLSIQPTVAMLEREAKQNYDKPAFAIWLLAGGLAMIVAGVLIMYNTRNPIPRPKSRRRSSDIWELVDENDKPLNVVKTSEEPFKTERDAKKNV</sequence>
<feature type="transmembrane region" description="Helical" evidence="2">
    <location>
        <begin position="220"/>
        <end position="240"/>
    </location>
</feature>
<dbReference type="RefSeq" id="XP_024585744.1">
    <property type="nucleotide sequence ID" value="XM_024720558.1"/>
</dbReference>
<evidence type="ECO:0000313" key="4">
    <source>
        <dbReference type="EMBL" id="CEG49375.1"/>
    </source>
</evidence>
<reference evidence="5" key="1">
    <citation type="submission" date="2014-09" db="EMBL/GenBank/DDBJ databases">
        <authorList>
            <person name="Sharma Rahul"/>
            <person name="Thines Marco"/>
        </authorList>
    </citation>
    <scope>NUCLEOTIDE SEQUENCE [LARGE SCALE GENOMIC DNA]</scope>
</reference>
<evidence type="ECO:0000313" key="5">
    <source>
        <dbReference type="Proteomes" id="UP000054928"/>
    </source>
</evidence>
<feature type="compositionally biased region" description="Basic and acidic residues" evidence="1">
    <location>
        <begin position="61"/>
        <end position="74"/>
    </location>
</feature>
<evidence type="ECO:0008006" key="6">
    <source>
        <dbReference type="Google" id="ProtNLM"/>
    </source>
</evidence>
<keyword evidence="3" id="KW-0732">Signal</keyword>